<feature type="domain" description="Protein kinase" evidence="15">
    <location>
        <begin position="503"/>
        <end position="785"/>
    </location>
</feature>
<keyword evidence="11" id="KW-0325">Glycoprotein</keyword>
<name>A0A6M2EAQ8_9ROSI</name>
<evidence type="ECO:0000256" key="3">
    <source>
        <dbReference type="ARBA" id="ARBA00022679"/>
    </source>
</evidence>
<evidence type="ECO:0000256" key="12">
    <source>
        <dbReference type="PROSITE-ProRule" id="PRU10141"/>
    </source>
</evidence>
<keyword evidence="8 12" id="KW-0067">ATP-binding</keyword>
<keyword evidence="5 14" id="KW-0732">Signal</keyword>
<dbReference type="InterPro" id="IPR008271">
    <property type="entry name" value="Ser/Thr_kinase_AS"/>
</dbReference>
<protein>
    <recommendedName>
        <fullName evidence="15">Protein kinase domain-containing protein</fullName>
    </recommendedName>
</protein>
<sequence length="837" mass="93814">MEFTLHPRFLLQFLLLLPLLSSSVSYNPSVKYFMNCGSDTNVDLEEYRTFVGDENSNTSFSVGKSKSIQNKNPLPGTSRLYHTARIYKKISPYMLDITQTGSYLVRLHFFPFSSKGTHLADALFNVSASNFSLLTDFRVPNSTTEFPVIKEFFLTIAAGKFEIYFQPAEETTFAFVNAIEAFLLPPNFFMDNSTIPPLRTPNFFMDNSTIPPLRTPNFVMDNSTIPPLRTLYRINVGGPEVNDTLWRNWVPDDDYLAFGGSGADRSFGGALHQARSGGLIVQEIAPDSVYKTCKEARVDNQGASNFPNITWRFNVSKKAWHLVRLHFCDFISESPGTVKFDLNISTNFSHVIDPNSGGFSEMASPFFYDFVVDSDDSGYMSFSIAPGNNSIEKVAFLNGLEIMEFVGKKIIVVPVDERESKNHLALIIGSAGGVALVLVLILLFSLCLRLKRPKPVKAEFLYGKGRSPSWITERTENASSNVTNLNLKLKMSLAEILAATHNFNPKLLIGEGGFGKVYKGTLESGMKVAVKRSDSSHGQGLPEFQTEVMVLSKIQHRHLVSLVGYCDEGSEMILVFEFMEKGTLRDHLYSRKECLKNPSAKTELTWKQRLEICIGSAKGLHYLHTGPDGGIFHRDVKSTNILLDEHYVAKVADFGLSQQGMPDPDHISMGFKGTFGYLDPEYFRTFQLTNKSDVYAFGVVLLEVLCARPPVVDSQQKEEINLAEWGMFWQKEGQLEKIIDPLLAGHINPNSLRKFGEIVEKCLKPQGADRPNMHDVCWDLEYAMQLQQTAVHREAHEDTTITGVSSDSALPVMQNMRSNMFPVDDFSDTTDTVMYPN</sequence>
<dbReference type="AlphaFoldDB" id="A0A6M2EAQ8"/>
<dbReference type="InterPro" id="IPR001245">
    <property type="entry name" value="Ser-Thr/Tyr_kinase_cat_dom"/>
</dbReference>
<dbReference type="PANTHER" id="PTHR27003:SF325">
    <property type="entry name" value="PROTEIN KINASE DOMAIN-CONTAINING PROTEIN"/>
    <property type="match status" value="1"/>
</dbReference>
<evidence type="ECO:0000256" key="10">
    <source>
        <dbReference type="ARBA" id="ARBA00023136"/>
    </source>
</evidence>
<dbReference type="FunFam" id="3.30.200.20:FF:000039">
    <property type="entry name" value="receptor-like protein kinase FERONIA"/>
    <property type="match status" value="1"/>
</dbReference>
<evidence type="ECO:0000256" key="7">
    <source>
        <dbReference type="ARBA" id="ARBA00022777"/>
    </source>
</evidence>
<evidence type="ECO:0000259" key="15">
    <source>
        <dbReference type="PROSITE" id="PS50011"/>
    </source>
</evidence>
<dbReference type="InterPro" id="IPR011009">
    <property type="entry name" value="Kinase-like_dom_sf"/>
</dbReference>
<feature type="binding site" evidence="12">
    <location>
        <position position="531"/>
    </location>
    <ligand>
        <name>ATP</name>
        <dbReference type="ChEBI" id="CHEBI:30616"/>
    </ligand>
</feature>
<dbReference type="InterPro" id="IPR017441">
    <property type="entry name" value="Protein_kinase_ATP_BS"/>
</dbReference>
<feature type="transmembrane region" description="Helical" evidence="13">
    <location>
        <begin position="424"/>
        <end position="448"/>
    </location>
</feature>
<keyword evidence="9 13" id="KW-1133">Transmembrane helix</keyword>
<dbReference type="GO" id="GO:0005524">
    <property type="term" value="F:ATP binding"/>
    <property type="evidence" value="ECO:0007669"/>
    <property type="project" value="UniProtKB-UniRule"/>
</dbReference>
<proteinExistence type="predicted"/>
<dbReference type="Gene3D" id="2.60.120.430">
    <property type="entry name" value="Galactose-binding lectin"/>
    <property type="match status" value="2"/>
</dbReference>
<dbReference type="SMART" id="SM00220">
    <property type="entry name" value="S_TKc"/>
    <property type="match status" value="1"/>
</dbReference>
<keyword evidence="2" id="KW-0723">Serine/threonine-protein kinase</keyword>
<keyword evidence="7" id="KW-0418">Kinase</keyword>
<evidence type="ECO:0000256" key="2">
    <source>
        <dbReference type="ARBA" id="ARBA00022527"/>
    </source>
</evidence>
<dbReference type="InterPro" id="IPR045272">
    <property type="entry name" value="ANXUR1/2-like"/>
</dbReference>
<evidence type="ECO:0000313" key="16">
    <source>
        <dbReference type="EMBL" id="NUU81026.1"/>
    </source>
</evidence>
<evidence type="ECO:0000256" key="8">
    <source>
        <dbReference type="ARBA" id="ARBA00022840"/>
    </source>
</evidence>
<dbReference type="InterPro" id="IPR024788">
    <property type="entry name" value="Malectin-like_Carb-bd_dom"/>
</dbReference>
<comment type="subcellular location">
    <subcellularLocation>
        <location evidence="1">Membrane</location>
        <topology evidence="1">Single-pass type I membrane protein</topology>
    </subcellularLocation>
</comment>
<evidence type="ECO:0000256" key="1">
    <source>
        <dbReference type="ARBA" id="ARBA00004479"/>
    </source>
</evidence>
<evidence type="ECO:0000256" key="5">
    <source>
        <dbReference type="ARBA" id="ARBA00022729"/>
    </source>
</evidence>
<evidence type="ECO:0000256" key="14">
    <source>
        <dbReference type="SAM" id="SignalP"/>
    </source>
</evidence>
<organism evidence="16">
    <name type="scientific">Populus davidiana</name>
    <dbReference type="NCBI Taxonomy" id="266767"/>
    <lineage>
        <taxon>Eukaryota</taxon>
        <taxon>Viridiplantae</taxon>
        <taxon>Streptophyta</taxon>
        <taxon>Embryophyta</taxon>
        <taxon>Tracheophyta</taxon>
        <taxon>Spermatophyta</taxon>
        <taxon>Magnoliopsida</taxon>
        <taxon>eudicotyledons</taxon>
        <taxon>Gunneridae</taxon>
        <taxon>Pentapetalae</taxon>
        <taxon>rosids</taxon>
        <taxon>fabids</taxon>
        <taxon>Malpighiales</taxon>
        <taxon>Salicaceae</taxon>
        <taxon>Saliceae</taxon>
        <taxon>Populus</taxon>
    </lineage>
</organism>
<dbReference type="PROSITE" id="PS00107">
    <property type="entry name" value="PROTEIN_KINASE_ATP"/>
    <property type="match status" value="1"/>
</dbReference>
<evidence type="ECO:0000256" key="4">
    <source>
        <dbReference type="ARBA" id="ARBA00022692"/>
    </source>
</evidence>
<dbReference type="PROSITE" id="PS00108">
    <property type="entry name" value="PROTEIN_KINASE_ST"/>
    <property type="match status" value="1"/>
</dbReference>
<dbReference type="FunFam" id="2.60.120.430:FF:000005">
    <property type="entry name" value="Putative receptor-like protein kinase"/>
    <property type="match status" value="1"/>
</dbReference>
<reference evidence="16" key="1">
    <citation type="submission" date="2020-03" db="EMBL/GenBank/DDBJ databases">
        <authorList>
            <person name="Zhang R."/>
        </authorList>
    </citation>
    <scope>NUCLEOTIDE SEQUENCE</scope>
</reference>
<evidence type="ECO:0000256" key="11">
    <source>
        <dbReference type="ARBA" id="ARBA00023180"/>
    </source>
</evidence>
<keyword evidence="6 12" id="KW-0547">Nucleotide-binding</keyword>
<dbReference type="Pfam" id="PF12819">
    <property type="entry name" value="Malectin_like"/>
    <property type="match status" value="1"/>
</dbReference>
<dbReference type="SUPFAM" id="SSF56112">
    <property type="entry name" value="Protein kinase-like (PK-like)"/>
    <property type="match status" value="1"/>
</dbReference>
<dbReference type="Gene3D" id="3.30.200.20">
    <property type="entry name" value="Phosphorylase Kinase, domain 1"/>
    <property type="match status" value="1"/>
</dbReference>
<accession>A0A6M2EAQ8</accession>
<dbReference type="GO" id="GO:0004714">
    <property type="term" value="F:transmembrane receptor protein tyrosine kinase activity"/>
    <property type="evidence" value="ECO:0007669"/>
    <property type="project" value="InterPro"/>
</dbReference>
<dbReference type="PANTHER" id="PTHR27003">
    <property type="entry name" value="OS07G0166700 PROTEIN"/>
    <property type="match status" value="1"/>
</dbReference>
<dbReference type="GO" id="GO:0004674">
    <property type="term" value="F:protein serine/threonine kinase activity"/>
    <property type="evidence" value="ECO:0007669"/>
    <property type="project" value="UniProtKB-KW"/>
</dbReference>
<feature type="chain" id="PRO_5026894200" description="Protein kinase domain-containing protein" evidence="14">
    <location>
        <begin position="26"/>
        <end position="837"/>
    </location>
</feature>
<feature type="signal peptide" evidence="14">
    <location>
        <begin position="1"/>
        <end position="25"/>
    </location>
</feature>
<dbReference type="GO" id="GO:0009506">
    <property type="term" value="C:plasmodesma"/>
    <property type="evidence" value="ECO:0007669"/>
    <property type="project" value="TreeGrafter"/>
</dbReference>
<dbReference type="FunFam" id="1.10.510.10:FF:000252">
    <property type="entry name" value="Receptor-like protein kinase FERONIA"/>
    <property type="match status" value="1"/>
</dbReference>
<dbReference type="Gene3D" id="1.10.510.10">
    <property type="entry name" value="Transferase(Phosphotransferase) domain 1"/>
    <property type="match status" value="1"/>
</dbReference>
<dbReference type="PROSITE" id="PS50011">
    <property type="entry name" value="PROTEIN_KINASE_DOM"/>
    <property type="match status" value="1"/>
</dbReference>
<dbReference type="EMBL" id="GILB01000693">
    <property type="protein sequence ID" value="NUU81026.1"/>
    <property type="molecule type" value="Transcribed_RNA"/>
</dbReference>
<keyword evidence="4 13" id="KW-0812">Transmembrane</keyword>
<dbReference type="InterPro" id="IPR000719">
    <property type="entry name" value="Prot_kinase_dom"/>
</dbReference>
<dbReference type="Pfam" id="PF07714">
    <property type="entry name" value="PK_Tyr_Ser-Thr"/>
    <property type="match status" value="1"/>
</dbReference>
<evidence type="ECO:0000256" key="6">
    <source>
        <dbReference type="ARBA" id="ARBA00022741"/>
    </source>
</evidence>
<keyword evidence="3" id="KW-0808">Transferase</keyword>
<evidence type="ECO:0000256" key="9">
    <source>
        <dbReference type="ARBA" id="ARBA00022989"/>
    </source>
</evidence>
<evidence type="ECO:0000256" key="13">
    <source>
        <dbReference type="SAM" id="Phobius"/>
    </source>
</evidence>
<dbReference type="FunFam" id="2.60.120.430:FF:000013">
    <property type="entry name" value="Putative receptor-like protein kinase"/>
    <property type="match status" value="1"/>
</dbReference>
<dbReference type="GO" id="GO:0005886">
    <property type="term" value="C:plasma membrane"/>
    <property type="evidence" value="ECO:0007669"/>
    <property type="project" value="TreeGrafter"/>
</dbReference>
<keyword evidence="10 13" id="KW-0472">Membrane</keyword>